<proteinExistence type="predicted"/>
<dbReference type="RefSeq" id="WP_259961514.1">
    <property type="nucleotide sequence ID" value="NZ_JAOAMV010000003.1"/>
</dbReference>
<reference evidence="2" key="1">
    <citation type="submission" date="2022-09" db="EMBL/GenBank/DDBJ databases">
        <title>The genome sequence of Tsuneonella sp. YG55.</title>
        <authorList>
            <person name="Liu Y."/>
        </authorList>
    </citation>
    <scope>NUCLEOTIDE SEQUENCE</scope>
    <source>
        <strain evidence="2">YG55</strain>
    </source>
</reference>
<keyword evidence="1" id="KW-0812">Transmembrane</keyword>
<comment type="caution">
    <text evidence="2">The sequence shown here is derived from an EMBL/GenBank/DDBJ whole genome shotgun (WGS) entry which is preliminary data.</text>
</comment>
<protein>
    <submittedName>
        <fullName evidence="2">Uncharacterized protein</fullName>
    </submittedName>
</protein>
<dbReference type="EMBL" id="JAOAMV010000003">
    <property type="protein sequence ID" value="MCT2558639.1"/>
    <property type="molecule type" value="Genomic_DNA"/>
</dbReference>
<keyword evidence="1" id="KW-1133">Transmembrane helix</keyword>
<feature type="transmembrane region" description="Helical" evidence="1">
    <location>
        <begin position="34"/>
        <end position="54"/>
    </location>
</feature>
<evidence type="ECO:0000313" key="2">
    <source>
        <dbReference type="EMBL" id="MCT2558639.1"/>
    </source>
</evidence>
<accession>A0A9X2W1P5</accession>
<sequence>MNEISTVQIVALLGWLLLAGSAFAGYRLGWKESIRLALLWAGIFIAVGLAFSLAMG</sequence>
<gene>
    <name evidence="2" type="ORF">N0B51_06570</name>
</gene>
<evidence type="ECO:0000256" key="1">
    <source>
        <dbReference type="SAM" id="Phobius"/>
    </source>
</evidence>
<dbReference type="AlphaFoldDB" id="A0A9X2W1P5"/>
<organism evidence="2 3">
    <name type="scientific">Tsuneonella litorea</name>
    <dbReference type="NCBI Taxonomy" id="2976475"/>
    <lineage>
        <taxon>Bacteria</taxon>
        <taxon>Pseudomonadati</taxon>
        <taxon>Pseudomonadota</taxon>
        <taxon>Alphaproteobacteria</taxon>
        <taxon>Sphingomonadales</taxon>
        <taxon>Erythrobacteraceae</taxon>
        <taxon>Tsuneonella</taxon>
    </lineage>
</organism>
<keyword evidence="3" id="KW-1185">Reference proteome</keyword>
<evidence type="ECO:0000313" key="3">
    <source>
        <dbReference type="Proteomes" id="UP001142648"/>
    </source>
</evidence>
<keyword evidence="1" id="KW-0472">Membrane</keyword>
<name>A0A9X2W1P5_9SPHN</name>
<dbReference type="Proteomes" id="UP001142648">
    <property type="component" value="Unassembled WGS sequence"/>
</dbReference>